<sequence>MNNFSENWQPNEGKKLIIDVDGVDYARLPIKTSVITPQDNIFKIVEQYALPYLREGDKVFLSERIVAITQGRAFPIKDIKPSWLARFLVRFVHKSPYGIGLGSPWTMELAIQEAGILRILFAAFLSAITKQFGIKGIFYIIAGKSVAAIDGPCHYTLPPYNEYAKLGPKNPNKVAKDLKERFKYDFVIIDANDLGVAVLGKSDSKISDDFCKKVFRDNPLGQSSQQTPIAIVRKIIQEK</sequence>
<accession>A0A7V0Z5K8</accession>
<keyword evidence="2" id="KW-0436">Ligase</keyword>
<comment type="caution">
    <text evidence="2">The sequence shown here is derived from an EMBL/GenBank/DDBJ whole genome shotgun (WGS) entry which is preliminary data.</text>
</comment>
<dbReference type="Pfam" id="PF01996">
    <property type="entry name" value="F420_ligase"/>
    <property type="match status" value="1"/>
</dbReference>
<dbReference type="AlphaFoldDB" id="A0A7V0Z5K8"/>
<dbReference type="InterPro" id="IPR002847">
    <property type="entry name" value="F420-0_gamma-glut_ligase-dom"/>
</dbReference>
<organism evidence="2">
    <name type="scientific">candidate division WOR-3 bacterium</name>
    <dbReference type="NCBI Taxonomy" id="2052148"/>
    <lineage>
        <taxon>Bacteria</taxon>
        <taxon>Bacteria division WOR-3</taxon>
    </lineage>
</organism>
<dbReference type="Gene3D" id="3.30.1330.100">
    <property type="entry name" value="CofE-like"/>
    <property type="match status" value="1"/>
</dbReference>
<protein>
    <submittedName>
        <fullName evidence="2">F420-0--gamma-glutamyl ligase</fullName>
    </submittedName>
</protein>
<dbReference type="SUPFAM" id="SSF144010">
    <property type="entry name" value="CofE-like"/>
    <property type="match status" value="1"/>
</dbReference>
<gene>
    <name evidence="2" type="ORF">ENP86_05900</name>
</gene>
<dbReference type="EMBL" id="DSKY01000014">
    <property type="protein sequence ID" value="HDY59067.1"/>
    <property type="molecule type" value="Genomic_DNA"/>
</dbReference>
<dbReference type="GO" id="GO:0016874">
    <property type="term" value="F:ligase activity"/>
    <property type="evidence" value="ECO:0007669"/>
    <property type="project" value="UniProtKB-KW"/>
</dbReference>
<name>A0A7V0Z5K8_UNCW3</name>
<feature type="domain" description="Coenzyme F420:L-glutamate ligase-like" evidence="1">
    <location>
        <begin position="30"/>
        <end position="185"/>
    </location>
</feature>
<evidence type="ECO:0000313" key="2">
    <source>
        <dbReference type="EMBL" id="HDY59067.1"/>
    </source>
</evidence>
<evidence type="ECO:0000259" key="1">
    <source>
        <dbReference type="Pfam" id="PF01996"/>
    </source>
</evidence>
<reference evidence="2" key="1">
    <citation type="journal article" date="2020" name="mSystems">
        <title>Genome- and Community-Level Interaction Insights into Carbon Utilization and Element Cycling Functions of Hydrothermarchaeota in Hydrothermal Sediment.</title>
        <authorList>
            <person name="Zhou Z."/>
            <person name="Liu Y."/>
            <person name="Xu W."/>
            <person name="Pan J."/>
            <person name="Luo Z.H."/>
            <person name="Li M."/>
        </authorList>
    </citation>
    <scope>NUCLEOTIDE SEQUENCE [LARGE SCALE GENOMIC DNA]</scope>
    <source>
        <strain evidence="2">SpSt-258</strain>
    </source>
</reference>
<proteinExistence type="predicted"/>